<accession>A0A4R7C606</accession>
<dbReference type="Pfam" id="PF11294">
    <property type="entry name" value="DUF3095"/>
    <property type="match status" value="1"/>
</dbReference>
<gene>
    <name evidence="1" type="ORF">EV668_0926</name>
</gene>
<dbReference type="InterPro" id="IPR021445">
    <property type="entry name" value="DUF3095"/>
</dbReference>
<dbReference type="EMBL" id="SNZR01000011">
    <property type="protein sequence ID" value="TDR93661.1"/>
    <property type="molecule type" value="Genomic_DNA"/>
</dbReference>
<keyword evidence="2" id="KW-1185">Reference proteome</keyword>
<name>A0A4R7C606_9HYPH</name>
<comment type="caution">
    <text evidence="1">The sequence shown here is derived from an EMBL/GenBank/DDBJ whole genome shotgun (WGS) entry which is preliminary data.</text>
</comment>
<reference evidence="1 2" key="1">
    <citation type="submission" date="2019-03" db="EMBL/GenBank/DDBJ databases">
        <title>Genomic Encyclopedia of Type Strains, Phase IV (KMG-IV): sequencing the most valuable type-strain genomes for metagenomic binning, comparative biology and taxonomic classification.</title>
        <authorList>
            <person name="Goeker M."/>
        </authorList>
    </citation>
    <scope>NUCLEOTIDE SEQUENCE [LARGE SCALE GENOMIC DNA]</scope>
    <source>
        <strain evidence="1 2">DSM 25903</strain>
    </source>
</reference>
<organism evidence="1 2">
    <name type="scientific">Enterovirga rhinocerotis</name>
    <dbReference type="NCBI Taxonomy" id="1339210"/>
    <lineage>
        <taxon>Bacteria</taxon>
        <taxon>Pseudomonadati</taxon>
        <taxon>Pseudomonadota</taxon>
        <taxon>Alphaproteobacteria</taxon>
        <taxon>Hyphomicrobiales</taxon>
        <taxon>Methylobacteriaceae</taxon>
        <taxon>Enterovirga</taxon>
    </lineage>
</organism>
<dbReference type="AlphaFoldDB" id="A0A4R7C606"/>
<sequence>MSQNPGAPALPAEVPTFESFARIAETDLYAPLPDDWIVGTADIVDSTLAIEAGRYKTVNMAGAAVIAAVSNAVGQRDYPFVFGGDGASFAVPPPWAEAARGALAATATFVEEEFGLSLRVAAVPVAAIREAGLDLRVARFAASPHVSYAMFSGGGLAWAEEQLKAGRFAVPKAPAGSRPNLDGLTCRFDAVPSRRGVILSLIVRPRPAGDPERYRATIARVLALVGRARDEGRPLPAQGPRFGAPTRWVGSEARIAAPPGRGRWATRIGLVLRGILAYVSLTFRIPVGRFDPARYMADLVANSDYRKYDDGLRMTIDCAPEVADAIEAFLAEAAGQGDALYGLHRQDAALVTCITPSPFERDHIHFIDGAAGGYAQAALRLKASMS</sequence>
<dbReference type="Proteomes" id="UP000295122">
    <property type="component" value="Unassembled WGS sequence"/>
</dbReference>
<proteinExistence type="predicted"/>
<protein>
    <submittedName>
        <fullName evidence="1">DUF3095 family protein</fullName>
    </submittedName>
</protein>
<evidence type="ECO:0000313" key="1">
    <source>
        <dbReference type="EMBL" id="TDR93661.1"/>
    </source>
</evidence>
<evidence type="ECO:0000313" key="2">
    <source>
        <dbReference type="Proteomes" id="UP000295122"/>
    </source>
</evidence>
<dbReference type="RefSeq" id="WP_245512840.1">
    <property type="nucleotide sequence ID" value="NZ_SNZR01000011.1"/>
</dbReference>